<feature type="domain" description="AB hydrolase-1" evidence="2">
    <location>
        <begin position="49"/>
        <end position="296"/>
    </location>
</feature>
<evidence type="ECO:0000313" key="4">
    <source>
        <dbReference type="Proteomes" id="UP001596174"/>
    </source>
</evidence>
<sequence length="330" mass="35018">MTGVRETFEASSEEPVGARPTRLRPIEVAGSPLYTEAVAPEMEGLPPALFVHGLGGSSRNWELLMEQLAGVVDGYAVDLPGFGQSPPPDDGGLSLNAHMRALVDHLELTDRGPVHLFGNSLGGAVATRLAALRPDLVRTLTLISPALPELPPQRSALPTGLLAVPGAAGLLRRASRGQSFEAQTQAVLELCYGDPTRIPPERRATLVAEYRRRAELPYALDVLCGSARGIVAAYATLRGAQALWRQAATVQAPTLLVYGLRDKLVGYRMAARAMRTFPDARLLVLPEAGHVAMMEFPEVVARQFREFVASAGAVAVAAPTAGAPAAEAQR</sequence>
<comment type="caution">
    <text evidence="3">The sequence shown here is derived from an EMBL/GenBank/DDBJ whole genome shotgun (WGS) entry which is preliminary data.</text>
</comment>
<dbReference type="InterPro" id="IPR050266">
    <property type="entry name" value="AB_hydrolase_sf"/>
</dbReference>
<dbReference type="PANTHER" id="PTHR43798:SF33">
    <property type="entry name" value="HYDROLASE, PUTATIVE (AFU_ORTHOLOGUE AFUA_2G14860)-RELATED"/>
    <property type="match status" value="1"/>
</dbReference>
<name>A0ABW1G147_9ACTN</name>
<dbReference type="InterPro" id="IPR000073">
    <property type="entry name" value="AB_hydrolase_1"/>
</dbReference>
<proteinExistence type="predicted"/>
<evidence type="ECO:0000256" key="1">
    <source>
        <dbReference type="SAM" id="MobiDB-lite"/>
    </source>
</evidence>
<dbReference type="PANTHER" id="PTHR43798">
    <property type="entry name" value="MONOACYLGLYCEROL LIPASE"/>
    <property type="match status" value="1"/>
</dbReference>
<keyword evidence="3" id="KW-0378">Hydrolase</keyword>
<evidence type="ECO:0000313" key="3">
    <source>
        <dbReference type="EMBL" id="MFC5908480.1"/>
    </source>
</evidence>
<dbReference type="PRINTS" id="PR00111">
    <property type="entry name" value="ABHYDROLASE"/>
</dbReference>
<protein>
    <submittedName>
        <fullName evidence="3">Alpha/beta fold hydrolase</fullName>
    </submittedName>
</protein>
<dbReference type="RefSeq" id="WP_380583476.1">
    <property type="nucleotide sequence ID" value="NZ_JBHSQJ010000059.1"/>
</dbReference>
<dbReference type="SUPFAM" id="SSF53474">
    <property type="entry name" value="alpha/beta-Hydrolases"/>
    <property type="match status" value="1"/>
</dbReference>
<keyword evidence="4" id="KW-1185">Reference proteome</keyword>
<dbReference type="GO" id="GO:0016787">
    <property type="term" value="F:hydrolase activity"/>
    <property type="evidence" value="ECO:0007669"/>
    <property type="project" value="UniProtKB-KW"/>
</dbReference>
<dbReference type="EMBL" id="JBHSQJ010000059">
    <property type="protein sequence ID" value="MFC5908480.1"/>
    <property type="molecule type" value="Genomic_DNA"/>
</dbReference>
<accession>A0ABW1G147</accession>
<dbReference type="InterPro" id="IPR029058">
    <property type="entry name" value="AB_hydrolase_fold"/>
</dbReference>
<reference evidence="4" key="1">
    <citation type="journal article" date="2019" name="Int. J. Syst. Evol. Microbiol.">
        <title>The Global Catalogue of Microorganisms (GCM) 10K type strain sequencing project: providing services to taxonomists for standard genome sequencing and annotation.</title>
        <authorList>
            <consortium name="The Broad Institute Genomics Platform"/>
            <consortium name="The Broad Institute Genome Sequencing Center for Infectious Disease"/>
            <person name="Wu L."/>
            <person name="Ma J."/>
        </authorList>
    </citation>
    <scope>NUCLEOTIDE SEQUENCE [LARGE SCALE GENOMIC DNA]</scope>
    <source>
        <strain evidence="4">JCM 4816</strain>
    </source>
</reference>
<gene>
    <name evidence="3" type="ORF">ACFP3V_14815</name>
</gene>
<evidence type="ECO:0000259" key="2">
    <source>
        <dbReference type="Pfam" id="PF00561"/>
    </source>
</evidence>
<organism evidence="3 4">
    <name type="scientific">Streptacidiphilus monticola</name>
    <dbReference type="NCBI Taxonomy" id="2161674"/>
    <lineage>
        <taxon>Bacteria</taxon>
        <taxon>Bacillati</taxon>
        <taxon>Actinomycetota</taxon>
        <taxon>Actinomycetes</taxon>
        <taxon>Kitasatosporales</taxon>
        <taxon>Streptomycetaceae</taxon>
        <taxon>Streptacidiphilus</taxon>
    </lineage>
</organism>
<dbReference type="Gene3D" id="3.40.50.1820">
    <property type="entry name" value="alpha/beta hydrolase"/>
    <property type="match status" value="1"/>
</dbReference>
<dbReference type="Pfam" id="PF00561">
    <property type="entry name" value="Abhydrolase_1"/>
    <property type="match status" value="1"/>
</dbReference>
<dbReference type="Proteomes" id="UP001596174">
    <property type="component" value="Unassembled WGS sequence"/>
</dbReference>
<feature type="region of interest" description="Disordered" evidence="1">
    <location>
        <begin position="1"/>
        <end position="23"/>
    </location>
</feature>